<dbReference type="PANTHER" id="PTHR23074:SF78">
    <property type="entry name" value="KATANIN P60 ATPASE-CONTAINING SUBUNIT A-LIKE 2"/>
    <property type="match status" value="1"/>
</dbReference>
<dbReference type="PROSITE" id="PS50896">
    <property type="entry name" value="LISH"/>
    <property type="match status" value="1"/>
</dbReference>
<dbReference type="Pfam" id="PF17862">
    <property type="entry name" value="AAA_lid_3"/>
    <property type="match status" value="1"/>
</dbReference>
<dbReference type="SMART" id="SM00382">
    <property type="entry name" value="AAA"/>
    <property type="match status" value="1"/>
</dbReference>
<dbReference type="CDD" id="cd19509">
    <property type="entry name" value="RecA-like_VPS4-like"/>
    <property type="match status" value="1"/>
</dbReference>
<evidence type="ECO:0000256" key="8">
    <source>
        <dbReference type="HAMAP-Rule" id="MF_03025"/>
    </source>
</evidence>
<dbReference type="Pfam" id="PF08513">
    <property type="entry name" value="LisH"/>
    <property type="match status" value="1"/>
</dbReference>
<protein>
    <recommendedName>
        <fullName evidence="8">Katanin p60 ATPase-containing subunit A-like 2</fullName>
        <shortName evidence="8">Katanin p60 subunit A-like 2</shortName>
        <ecNumber evidence="8">5.6.1.1</ecNumber>
    </recommendedName>
    <alternativeName>
        <fullName evidence="8">p60 katanin-like 2</fullName>
    </alternativeName>
</protein>
<evidence type="ECO:0000256" key="6">
    <source>
        <dbReference type="ARBA" id="ARBA00023212"/>
    </source>
</evidence>
<feature type="domain" description="AAA+ ATPase" evidence="9">
    <location>
        <begin position="242"/>
        <end position="381"/>
    </location>
</feature>
<feature type="binding site" evidence="8">
    <location>
        <begin position="250"/>
        <end position="257"/>
    </location>
    <ligand>
        <name>ATP</name>
        <dbReference type="ChEBI" id="CHEBI:30616"/>
    </ligand>
</feature>
<sequence>MSEMSLSSLKNSHHIREFEEKRAQERRRNLLYLIVHYLKEEGYYETLSTFMSEAQLSNSFQICDNVDLSLILQDFESYYFVRFQKYPKICKKSNPEEGNVNLNIKRGSKFQLKKAVQDVSNNALKSNGKSQCQTKLPQAAVEGKKSITDGTCLSVVPLGAAANNGETCETKPERILKPLGGFGNHSTEWITMAETITKDIVLQDLNVHWSDIMGLEEAKKLLKEAVVYPIKYPELFKGLLSPWKGLLLYGPPGTGKTLLAKAVATECKTTFFNITASTIVSKWRGDSEKLVKVMFDLARYHAPSTIFLDELDALLSRRDGGHHSTEHEASRRMKTELLIQLDGLSKSDDQVFFLATSNLPWELDPAILRRLEKRILVDVPSQEARESMFRHYLPEVVLHQPLLKSNIYYEFLAKVYVGFDWQSNLLLQFLLISTYSQQETEGYSGSDIRLVCKETAMQAIRKIFQVLESKGSDANVSKLALQTITTGNVQTALDRTKPSASHLTQRYKTWQDQFGST</sequence>
<reference evidence="10 11" key="1">
    <citation type="submission" date="2023-10" db="EMBL/GenBank/DDBJ databases">
        <title>Genomes of two closely related lineages of the louse Polyplax serrata with different host specificities.</title>
        <authorList>
            <person name="Martinu J."/>
            <person name="Tarabai H."/>
            <person name="Stefka J."/>
            <person name="Hypsa V."/>
        </authorList>
    </citation>
    <scope>NUCLEOTIDE SEQUENCE [LARGE SCALE GENOMIC DNA]</scope>
    <source>
        <strain evidence="10">HR10_N</strain>
    </source>
</reference>
<keyword evidence="7 8" id="KW-0413">Isomerase</keyword>
<keyword evidence="2 8" id="KW-0963">Cytoplasm</keyword>
<dbReference type="InterPro" id="IPR003593">
    <property type="entry name" value="AAA+_ATPase"/>
</dbReference>
<dbReference type="SMART" id="SM00667">
    <property type="entry name" value="LisH"/>
    <property type="match status" value="1"/>
</dbReference>
<dbReference type="Gene3D" id="1.10.8.60">
    <property type="match status" value="1"/>
</dbReference>
<comment type="similarity">
    <text evidence="8">Belongs to the AAA ATPase family. Katanin p60 subunit A1 subfamily. A-like 2 sub-subfamily.</text>
</comment>
<dbReference type="Gene3D" id="3.40.50.300">
    <property type="entry name" value="P-loop containing nucleotide triphosphate hydrolases"/>
    <property type="match status" value="1"/>
</dbReference>
<comment type="caution">
    <text evidence="10">The sequence shown here is derived from an EMBL/GenBank/DDBJ whole genome shotgun (WGS) entry which is preliminary data.</text>
</comment>
<dbReference type="GO" id="GO:0005874">
    <property type="term" value="C:microtubule"/>
    <property type="evidence" value="ECO:0007669"/>
    <property type="project" value="UniProtKB-KW"/>
</dbReference>
<comment type="subcellular location">
    <subcellularLocation>
        <location evidence="1 8">Cytoplasm</location>
        <location evidence="1 8">Cytoskeleton</location>
        <location evidence="1 8">Spindle pole</location>
    </subcellularLocation>
    <subcellularLocation>
        <location evidence="8">Cytoplasm</location>
        <location evidence="8">Cytoskeleton</location>
    </subcellularLocation>
    <subcellularLocation>
        <location evidence="8">Cytoplasm</location>
    </subcellularLocation>
    <subcellularLocation>
        <location evidence="8">Cytoplasm</location>
        <location evidence="8">Cytoskeleton</location>
        <location evidence="8">Spindle</location>
    </subcellularLocation>
    <text evidence="8">Localizes within the cytoplasm, partially overlapping with microtubules in interphase and to the mitotic spindle and spindle poles during mitosis.</text>
</comment>
<dbReference type="InterPro" id="IPR027497">
    <property type="entry name" value="Katanin_p60_AL2"/>
</dbReference>
<keyword evidence="3 8" id="KW-0493">Microtubule</keyword>
<dbReference type="InterPro" id="IPR027417">
    <property type="entry name" value="P-loop_NTPase"/>
</dbReference>
<dbReference type="AlphaFoldDB" id="A0AAN8XMZ6"/>
<dbReference type="InterPro" id="IPR050304">
    <property type="entry name" value="MT-severing_AAA_ATPase"/>
</dbReference>
<gene>
    <name evidence="8" type="primary">KATNAL2</name>
    <name evidence="10" type="ORF">RUM43_000102</name>
</gene>
<dbReference type="GO" id="GO:0005524">
    <property type="term" value="F:ATP binding"/>
    <property type="evidence" value="ECO:0007669"/>
    <property type="project" value="UniProtKB-KW"/>
</dbReference>
<evidence type="ECO:0000256" key="2">
    <source>
        <dbReference type="ARBA" id="ARBA00022490"/>
    </source>
</evidence>
<evidence type="ECO:0000259" key="9">
    <source>
        <dbReference type="SMART" id="SM00382"/>
    </source>
</evidence>
<dbReference type="GO" id="GO:0008017">
    <property type="term" value="F:microtubule binding"/>
    <property type="evidence" value="ECO:0007669"/>
    <property type="project" value="UniProtKB-UniRule"/>
</dbReference>
<evidence type="ECO:0000256" key="1">
    <source>
        <dbReference type="ARBA" id="ARBA00004647"/>
    </source>
</evidence>
<evidence type="ECO:0000256" key="3">
    <source>
        <dbReference type="ARBA" id="ARBA00022701"/>
    </source>
</evidence>
<dbReference type="EC" id="5.6.1.1" evidence="8"/>
<dbReference type="PANTHER" id="PTHR23074">
    <property type="entry name" value="AAA DOMAIN-CONTAINING"/>
    <property type="match status" value="1"/>
</dbReference>
<evidence type="ECO:0000256" key="5">
    <source>
        <dbReference type="ARBA" id="ARBA00022840"/>
    </source>
</evidence>
<dbReference type="GO" id="GO:0000922">
    <property type="term" value="C:spindle pole"/>
    <property type="evidence" value="ECO:0007669"/>
    <property type="project" value="UniProtKB-SubCell"/>
</dbReference>
<accession>A0AAN8XMZ6</accession>
<dbReference type="Proteomes" id="UP001372834">
    <property type="component" value="Unassembled WGS sequence"/>
</dbReference>
<dbReference type="InterPro" id="IPR003959">
    <property type="entry name" value="ATPase_AAA_core"/>
</dbReference>
<dbReference type="GO" id="GO:0051013">
    <property type="term" value="P:microtubule severing"/>
    <property type="evidence" value="ECO:0007669"/>
    <property type="project" value="UniProtKB-UniRule"/>
</dbReference>
<evidence type="ECO:0000313" key="11">
    <source>
        <dbReference type="Proteomes" id="UP001372834"/>
    </source>
</evidence>
<keyword evidence="4 8" id="KW-0547">Nucleotide-binding</keyword>
<dbReference type="EMBL" id="JAWJWE010000001">
    <property type="protein sequence ID" value="KAK6643839.1"/>
    <property type="molecule type" value="Genomic_DNA"/>
</dbReference>
<keyword evidence="6 8" id="KW-0206">Cytoskeleton</keyword>
<dbReference type="HAMAP" id="MF_03025">
    <property type="entry name" value="Katanin_p60_AL2"/>
    <property type="match status" value="1"/>
</dbReference>
<organism evidence="10 11">
    <name type="scientific">Polyplax serrata</name>
    <name type="common">Common mouse louse</name>
    <dbReference type="NCBI Taxonomy" id="468196"/>
    <lineage>
        <taxon>Eukaryota</taxon>
        <taxon>Metazoa</taxon>
        <taxon>Ecdysozoa</taxon>
        <taxon>Arthropoda</taxon>
        <taxon>Hexapoda</taxon>
        <taxon>Insecta</taxon>
        <taxon>Pterygota</taxon>
        <taxon>Neoptera</taxon>
        <taxon>Paraneoptera</taxon>
        <taxon>Psocodea</taxon>
        <taxon>Troctomorpha</taxon>
        <taxon>Phthiraptera</taxon>
        <taxon>Anoplura</taxon>
        <taxon>Polyplacidae</taxon>
        <taxon>Polyplax</taxon>
    </lineage>
</organism>
<comment type="catalytic activity">
    <reaction evidence="8">
        <text>n ATP + n H2O + a microtubule = n ADP + n phosphate + (n+1) alpha/beta tubulin heterodimers.</text>
        <dbReference type="EC" id="5.6.1.1"/>
    </reaction>
</comment>
<keyword evidence="5 8" id="KW-0067">ATP-binding</keyword>
<dbReference type="GO" id="GO:0005737">
    <property type="term" value="C:cytoplasm"/>
    <property type="evidence" value="ECO:0007669"/>
    <property type="project" value="UniProtKB-SubCell"/>
</dbReference>
<dbReference type="InterPro" id="IPR041569">
    <property type="entry name" value="AAA_lid_3"/>
</dbReference>
<dbReference type="FunFam" id="3.40.50.300:FF:000434">
    <property type="entry name" value="Katanin p60 ATPase-containing subunit A-like 2"/>
    <property type="match status" value="1"/>
</dbReference>
<dbReference type="Pfam" id="PF00004">
    <property type="entry name" value="AAA"/>
    <property type="match status" value="1"/>
</dbReference>
<name>A0AAN8XMZ6_POLSC</name>
<dbReference type="GO" id="GO:0008568">
    <property type="term" value="F:microtubule severing ATPase activity"/>
    <property type="evidence" value="ECO:0007669"/>
    <property type="project" value="UniProtKB-EC"/>
</dbReference>
<dbReference type="GO" id="GO:0016887">
    <property type="term" value="F:ATP hydrolysis activity"/>
    <property type="evidence" value="ECO:0007669"/>
    <property type="project" value="InterPro"/>
</dbReference>
<proteinExistence type="inferred from homology"/>
<comment type="function">
    <text evidence="8">Severs microtubules in vitro in an ATP-dependent manner. This activity may promote rapid reorganization of cellular microtubule arrays.</text>
</comment>
<dbReference type="SUPFAM" id="SSF52540">
    <property type="entry name" value="P-loop containing nucleoside triphosphate hydrolases"/>
    <property type="match status" value="1"/>
</dbReference>
<dbReference type="InterPro" id="IPR006594">
    <property type="entry name" value="LisH"/>
</dbReference>
<evidence type="ECO:0000256" key="4">
    <source>
        <dbReference type="ARBA" id="ARBA00022741"/>
    </source>
</evidence>
<evidence type="ECO:0000256" key="7">
    <source>
        <dbReference type="ARBA" id="ARBA00023235"/>
    </source>
</evidence>
<evidence type="ECO:0000313" key="10">
    <source>
        <dbReference type="EMBL" id="KAK6643839.1"/>
    </source>
</evidence>